<evidence type="ECO:0000259" key="3">
    <source>
        <dbReference type="Pfam" id="PF16569"/>
    </source>
</evidence>
<dbReference type="InterPro" id="IPR026466">
    <property type="entry name" value="Fim_isopep_form_D2_dom"/>
</dbReference>
<feature type="domain" description="SpaA-like prealbumin fold" evidence="4">
    <location>
        <begin position="343"/>
        <end position="434"/>
    </location>
</feature>
<keyword evidence="1" id="KW-0472">Membrane</keyword>
<dbReference type="EMBL" id="UAWG01000022">
    <property type="protein sequence ID" value="SQB61389.1"/>
    <property type="molecule type" value="Genomic_DNA"/>
</dbReference>
<name>A0A2X3AFQ2_CLOPF</name>
<keyword evidence="1" id="KW-0812">Transmembrane</keyword>
<feature type="signal peptide" evidence="2">
    <location>
        <begin position="1"/>
        <end position="27"/>
    </location>
</feature>
<gene>
    <name evidence="5" type="primary">tee6_1</name>
    <name evidence="5" type="ORF">NCTC10719_03068</name>
</gene>
<evidence type="ECO:0000256" key="2">
    <source>
        <dbReference type="SAM" id="SignalP"/>
    </source>
</evidence>
<keyword evidence="1" id="KW-1133">Transmembrane helix</keyword>
<evidence type="ECO:0000313" key="6">
    <source>
        <dbReference type="Proteomes" id="UP000249986"/>
    </source>
</evidence>
<dbReference type="Proteomes" id="UP000249986">
    <property type="component" value="Unassembled WGS sequence"/>
</dbReference>
<feature type="transmembrane region" description="Helical" evidence="1">
    <location>
        <begin position="491"/>
        <end position="513"/>
    </location>
</feature>
<sequence>MEKLLKKITVIVSSLAMMLTLSTPVFAANTPSIDKDAPKTGSITITKEGAGFTAYQVLKATQSGDAYDYTATDNFKGFFNNPQYGNYTENQIKDLTTTDDIKEFAAQLHKYAIDNKISNGIQVDSGVKTNVDLGYYLVLETSEQSTGNAVVSTAMLVSVPQVENDKWNYNVTLNPKDNAPSIEKKIIENNKLVDTSSANIGDTIKYKVTATIPTYEKNATNIVYKIKDTMSKGLTYDSNSGIKITSRNKTFVENTDYTVKSNKNSDGTTNIEIDFVYDNIKAYVTDGLTLEYQATLNENALIDTKVNDGNPNNITLEYTNNPDIQNSNKTINDKVTSYTWGFGVKKVDSEDITKDLAGAEFSVRDANKNIVGKYTYNESGNVVILQGNGVTNENGVVTFTGLEEGDYFITEEKAPKGYSLLKEPVKVTITAQKDSNDDYTGQATIAVTNGNEAGSIVNNINMNDKNVLFNVQIKNYAGISLPSTGGLGTAGFTKIGLCLLGLVFVLGSGYVVLDKKKRVKEFK</sequence>
<dbReference type="Gene3D" id="2.60.40.10">
    <property type="entry name" value="Immunoglobulins"/>
    <property type="match status" value="2"/>
</dbReference>
<evidence type="ECO:0000256" key="1">
    <source>
        <dbReference type="SAM" id="Phobius"/>
    </source>
</evidence>
<proteinExistence type="predicted"/>
<dbReference type="NCBIfam" id="NF033902">
    <property type="entry name" value="iso_D2_wall_anc"/>
    <property type="match status" value="1"/>
</dbReference>
<feature type="chain" id="PRO_5016083201" evidence="2">
    <location>
        <begin position="28"/>
        <end position="523"/>
    </location>
</feature>
<dbReference type="InterPro" id="IPR041033">
    <property type="entry name" value="SpaA_PFL_dom_1"/>
</dbReference>
<dbReference type="NCBIfam" id="TIGR04226">
    <property type="entry name" value="RrgB_K2N_iso_D2"/>
    <property type="match status" value="1"/>
</dbReference>
<organism evidence="5 6">
    <name type="scientific">Clostridium perfringens</name>
    <dbReference type="NCBI Taxonomy" id="1502"/>
    <lineage>
        <taxon>Bacteria</taxon>
        <taxon>Bacillati</taxon>
        <taxon>Bacillota</taxon>
        <taxon>Clostridia</taxon>
        <taxon>Eubacteriales</taxon>
        <taxon>Clostridiaceae</taxon>
        <taxon>Clostridium</taxon>
    </lineage>
</organism>
<dbReference type="AlphaFoldDB" id="A0A2X3AFQ2"/>
<dbReference type="InterPro" id="IPR013783">
    <property type="entry name" value="Ig-like_fold"/>
</dbReference>
<protein>
    <submittedName>
        <fullName evidence="5">Surface protein</fullName>
    </submittedName>
</protein>
<dbReference type="Pfam" id="PF16569">
    <property type="entry name" value="GramPos_pilinBB"/>
    <property type="match status" value="1"/>
</dbReference>
<dbReference type="SUPFAM" id="SSF117074">
    <property type="entry name" value="Hypothetical protein PA1324"/>
    <property type="match status" value="1"/>
</dbReference>
<reference evidence="5 6" key="1">
    <citation type="submission" date="2018-06" db="EMBL/GenBank/DDBJ databases">
        <authorList>
            <consortium name="Pathogen Informatics"/>
            <person name="Doyle S."/>
        </authorList>
    </citation>
    <scope>NUCLEOTIDE SEQUENCE [LARGE SCALE GENOMIC DNA]</scope>
    <source>
        <strain evidence="5 6">NCTC10719</strain>
    </source>
</reference>
<feature type="domain" description="Gram-positive pilin backbone subunit 2 Cna-B-like" evidence="3">
    <location>
        <begin position="200"/>
        <end position="322"/>
    </location>
</feature>
<accession>A0A2X3AFQ2</accession>
<dbReference type="InterPro" id="IPR032334">
    <property type="entry name" value="GramPos_pilinBB"/>
</dbReference>
<dbReference type="Gene3D" id="2.60.40.740">
    <property type="match status" value="1"/>
</dbReference>
<keyword evidence="2" id="KW-0732">Signal</keyword>
<evidence type="ECO:0000313" key="5">
    <source>
        <dbReference type="EMBL" id="SQB61389.1"/>
    </source>
</evidence>
<dbReference type="InterPro" id="IPR048052">
    <property type="entry name" value="FM1-like"/>
</dbReference>
<dbReference type="Pfam" id="PF17802">
    <property type="entry name" value="SpaA"/>
    <property type="match status" value="1"/>
</dbReference>
<evidence type="ECO:0000259" key="4">
    <source>
        <dbReference type="Pfam" id="PF17802"/>
    </source>
</evidence>
<dbReference type="RefSeq" id="WP_003459256.1">
    <property type="nucleotide sequence ID" value="NZ_CATNWT010000002.1"/>
</dbReference>